<gene>
    <name evidence="1" type="ORF">AB1471_10200</name>
</gene>
<evidence type="ECO:0000313" key="1">
    <source>
        <dbReference type="EMBL" id="MEW9502165.1"/>
    </source>
</evidence>
<accession>A0ABV3Q496</accession>
<comment type="caution">
    <text evidence="1">The sequence shown here is derived from an EMBL/GenBank/DDBJ whole genome shotgun (WGS) entry which is preliminary data.</text>
</comment>
<dbReference type="RefSeq" id="WP_367779657.1">
    <property type="nucleotide sequence ID" value="NZ_JBFMIA010000008.1"/>
</dbReference>
<protein>
    <submittedName>
        <fullName evidence="1">Uncharacterized protein</fullName>
    </submittedName>
</protein>
<organism evidence="1 2">
    <name type="scientific">Jeotgalibacillus marinus</name>
    <dbReference type="NCBI Taxonomy" id="86667"/>
    <lineage>
        <taxon>Bacteria</taxon>
        <taxon>Bacillati</taxon>
        <taxon>Bacillota</taxon>
        <taxon>Bacilli</taxon>
        <taxon>Bacillales</taxon>
        <taxon>Caryophanaceae</taxon>
        <taxon>Jeotgalibacillus</taxon>
    </lineage>
</organism>
<reference evidence="1 2" key="1">
    <citation type="journal article" date="1979" name="Int. J. Syst. Evol. Microbiol.">
        <title>Bacillus globisporus subsp. marinus subsp. nov.</title>
        <authorList>
            <person name="Liu H."/>
        </authorList>
    </citation>
    <scope>NUCLEOTIDE SEQUENCE [LARGE SCALE GENOMIC DNA]</scope>
    <source>
        <strain evidence="1 2">DSM 1297</strain>
    </source>
</reference>
<dbReference type="EMBL" id="JBFMIA010000008">
    <property type="protein sequence ID" value="MEW9502165.1"/>
    <property type="molecule type" value="Genomic_DNA"/>
</dbReference>
<evidence type="ECO:0000313" key="2">
    <source>
        <dbReference type="Proteomes" id="UP001556040"/>
    </source>
</evidence>
<proteinExistence type="predicted"/>
<name>A0ABV3Q496_9BACL</name>
<dbReference type="Proteomes" id="UP001556040">
    <property type="component" value="Unassembled WGS sequence"/>
</dbReference>
<sequence>MNEYLLEVIREERKRVIHDVNQNAWKYHQDSHVRFRDKIRAIKQRIKGII</sequence>
<keyword evidence="2" id="KW-1185">Reference proteome</keyword>